<gene>
    <name evidence="9" type="ORF">HZF24_16730</name>
</gene>
<dbReference type="GO" id="GO:0003700">
    <property type="term" value="F:DNA-binding transcription factor activity"/>
    <property type="evidence" value="ECO:0007669"/>
    <property type="project" value="InterPro"/>
</dbReference>
<dbReference type="InterPro" id="IPR000835">
    <property type="entry name" value="HTH_MarR-typ"/>
</dbReference>
<keyword evidence="2" id="KW-0805">Transcription regulation</keyword>
<evidence type="ECO:0000256" key="4">
    <source>
        <dbReference type="ARBA" id="ARBA00023163"/>
    </source>
</evidence>
<dbReference type="InterPro" id="IPR036388">
    <property type="entry name" value="WH-like_DNA-bd_sf"/>
</dbReference>
<evidence type="ECO:0000256" key="7">
    <source>
        <dbReference type="ARBA" id="ARBA00047207"/>
    </source>
</evidence>
<name>A0A974BN43_SEDHY</name>
<accession>A0A974BN43</accession>
<dbReference type="SUPFAM" id="SSF46785">
    <property type="entry name" value="Winged helix' DNA-binding domain"/>
    <property type="match status" value="1"/>
</dbReference>
<dbReference type="PANTHER" id="PTHR42756">
    <property type="entry name" value="TRANSCRIPTIONAL REGULATOR, MARR"/>
    <property type="match status" value="1"/>
</dbReference>
<dbReference type="Proteomes" id="UP000611629">
    <property type="component" value="Unassembled WGS sequence"/>
</dbReference>
<dbReference type="InterPro" id="IPR036390">
    <property type="entry name" value="WH_DNA-bd_sf"/>
</dbReference>
<dbReference type="SMART" id="SM00347">
    <property type="entry name" value="HTH_MARR"/>
    <property type="match status" value="1"/>
</dbReference>
<comment type="similarity">
    <text evidence="5">Belongs to the SarZ family.</text>
</comment>
<dbReference type="InterPro" id="IPR055166">
    <property type="entry name" value="Transc_reg_Sar_Rot_HTH"/>
</dbReference>
<keyword evidence="3" id="KW-0238">DNA-binding</keyword>
<dbReference type="PANTHER" id="PTHR42756:SF1">
    <property type="entry name" value="TRANSCRIPTIONAL REPRESSOR OF EMRAB OPERON"/>
    <property type="match status" value="1"/>
</dbReference>
<dbReference type="PRINTS" id="PR00598">
    <property type="entry name" value="HTHMARR"/>
</dbReference>
<evidence type="ECO:0000313" key="10">
    <source>
        <dbReference type="Proteomes" id="UP000611629"/>
    </source>
</evidence>
<proteinExistence type="inferred from homology"/>
<organism evidence="9 10">
    <name type="scientific">Sedimentibacter hydroxybenzoicus DSM 7310</name>
    <dbReference type="NCBI Taxonomy" id="1123245"/>
    <lineage>
        <taxon>Bacteria</taxon>
        <taxon>Bacillati</taxon>
        <taxon>Bacillota</taxon>
        <taxon>Tissierellia</taxon>
        <taxon>Sedimentibacter</taxon>
    </lineage>
</organism>
<sequence length="150" mass="17272">MNNHDAVNEILVRLFANILDIEEKCLKIGEFSDLSISEMHVIENIGINRERTMSDTAKDLRITSGTLTTAVDNLIRKGYVERKRSIEDRRVVIIKLTEKGVAAYSAHEDFHKDMVISALQQLDTKEEELLIKILTDIDVFFKQKYDIGYK</sequence>
<feature type="domain" description="HTH marR-type" evidence="8">
    <location>
        <begin position="4"/>
        <end position="139"/>
    </location>
</feature>
<dbReference type="AlphaFoldDB" id="A0A974BN43"/>
<keyword evidence="10" id="KW-1185">Reference proteome</keyword>
<evidence type="ECO:0000259" key="8">
    <source>
        <dbReference type="PROSITE" id="PS50995"/>
    </source>
</evidence>
<dbReference type="GO" id="GO:0005737">
    <property type="term" value="C:cytoplasm"/>
    <property type="evidence" value="ECO:0007669"/>
    <property type="project" value="UniProtKB-SubCell"/>
</dbReference>
<evidence type="ECO:0000256" key="2">
    <source>
        <dbReference type="ARBA" id="ARBA00023015"/>
    </source>
</evidence>
<evidence type="ECO:0000256" key="1">
    <source>
        <dbReference type="ARBA" id="ARBA00004496"/>
    </source>
</evidence>
<protein>
    <recommendedName>
        <fullName evidence="6">HTH-type transcriptional regulator SarZ</fullName>
    </recommendedName>
    <alternativeName>
        <fullName evidence="7">Staphylococcal accessory regulator Z</fullName>
    </alternativeName>
</protein>
<dbReference type="EMBL" id="JACBNQ010000029">
    <property type="protein sequence ID" value="NYB75797.1"/>
    <property type="molecule type" value="Genomic_DNA"/>
</dbReference>
<evidence type="ECO:0000256" key="3">
    <source>
        <dbReference type="ARBA" id="ARBA00023125"/>
    </source>
</evidence>
<dbReference type="RefSeq" id="WP_179239514.1">
    <property type="nucleotide sequence ID" value="NZ_JACBNQ010000029.1"/>
</dbReference>
<dbReference type="PROSITE" id="PS50995">
    <property type="entry name" value="HTH_MARR_2"/>
    <property type="match status" value="1"/>
</dbReference>
<reference evidence="9" key="1">
    <citation type="submission" date="2020-07" db="EMBL/GenBank/DDBJ databases">
        <title>Genomic analysis of a strain of Sedimentibacter Hydroxybenzoicus DSM7310.</title>
        <authorList>
            <person name="Ma S."/>
        </authorList>
    </citation>
    <scope>NUCLEOTIDE SEQUENCE</scope>
    <source>
        <strain evidence="9">DSM 7310</strain>
    </source>
</reference>
<dbReference type="Pfam" id="PF22381">
    <property type="entry name" value="Staph_reg_Sar_Rot"/>
    <property type="match status" value="1"/>
</dbReference>
<dbReference type="Gene3D" id="1.10.10.10">
    <property type="entry name" value="Winged helix-like DNA-binding domain superfamily/Winged helix DNA-binding domain"/>
    <property type="match status" value="1"/>
</dbReference>
<evidence type="ECO:0000256" key="6">
    <source>
        <dbReference type="ARBA" id="ARBA00047188"/>
    </source>
</evidence>
<evidence type="ECO:0000313" key="9">
    <source>
        <dbReference type="EMBL" id="NYB75797.1"/>
    </source>
</evidence>
<evidence type="ECO:0000256" key="5">
    <source>
        <dbReference type="ARBA" id="ARBA00046337"/>
    </source>
</evidence>
<comment type="caution">
    <text evidence="9">The sequence shown here is derived from an EMBL/GenBank/DDBJ whole genome shotgun (WGS) entry which is preliminary data.</text>
</comment>
<dbReference type="GO" id="GO:0003677">
    <property type="term" value="F:DNA binding"/>
    <property type="evidence" value="ECO:0007669"/>
    <property type="project" value="UniProtKB-KW"/>
</dbReference>
<comment type="subcellular location">
    <subcellularLocation>
        <location evidence="1">Cytoplasm</location>
    </subcellularLocation>
</comment>
<keyword evidence="4" id="KW-0804">Transcription</keyword>